<proteinExistence type="predicted"/>
<organism evidence="1">
    <name type="scientific">marine metagenome</name>
    <dbReference type="NCBI Taxonomy" id="408172"/>
    <lineage>
        <taxon>unclassified sequences</taxon>
        <taxon>metagenomes</taxon>
        <taxon>ecological metagenomes</taxon>
    </lineage>
</organism>
<dbReference type="AlphaFoldDB" id="A0A381Q8F4"/>
<name>A0A381Q8F4_9ZZZZ</name>
<protein>
    <submittedName>
        <fullName evidence="1">Uncharacterized protein</fullName>
    </submittedName>
</protein>
<dbReference type="EMBL" id="UINC01001240">
    <property type="protein sequence ID" value="SUZ75310.1"/>
    <property type="molecule type" value="Genomic_DNA"/>
</dbReference>
<evidence type="ECO:0000313" key="1">
    <source>
        <dbReference type="EMBL" id="SUZ75310.1"/>
    </source>
</evidence>
<gene>
    <name evidence="1" type="ORF">METZ01_LOCUS28164</name>
</gene>
<sequence>MSGNGLFLGVRNVSYVLRGVKRISTPEMVILDGTRRKEG</sequence>
<accession>A0A381Q8F4</accession>
<reference evidence="1" key="1">
    <citation type="submission" date="2018-05" db="EMBL/GenBank/DDBJ databases">
        <authorList>
            <person name="Lanie J.A."/>
            <person name="Ng W.-L."/>
            <person name="Kazmierczak K.M."/>
            <person name="Andrzejewski T.M."/>
            <person name="Davidsen T.M."/>
            <person name="Wayne K.J."/>
            <person name="Tettelin H."/>
            <person name="Glass J.I."/>
            <person name="Rusch D."/>
            <person name="Podicherti R."/>
            <person name="Tsui H.-C.T."/>
            <person name="Winkler M.E."/>
        </authorList>
    </citation>
    <scope>NUCLEOTIDE SEQUENCE</scope>
</reference>